<keyword evidence="1" id="KW-1015">Disulfide bond</keyword>
<dbReference type="InterPro" id="IPR043504">
    <property type="entry name" value="Peptidase_S1_PA_chymotrypsin"/>
</dbReference>
<protein>
    <recommendedName>
        <fullName evidence="2">Peptidase S1 domain-containing protein</fullName>
    </recommendedName>
</protein>
<feature type="domain" description="Peptidase S1" evidence="2">
    <location>
        <begin position="21"/>
        <end position="237"/>
    </location>
</feature>
<evidence type="ECO:0000259" key="2">
    <source>
        <dbReference type="PROSITE" id="PS50240"/>
    </source>
</evidence>
<dbReference type="Gene3D" id="2.40.10.10">
    <property type="entry name" value="Trypsin-like serine proteases"/>
    <property type="match status" value="1"/>
</dbReference>
<dbReference type="SMART" id="SM00020">
    <property type="entry name" value="Tryp_SPc"/>
    <property type="match status" value="1"/>
</dbReference>
<evidence type="ECO:0000313" key="4">
    <source>
        <dbReference type="Proteomes" id="UP001432322"/>
    </source>
</evidence>
<dbReference type="InterPro" id="IPR001254">
    <property type="entry name" value="Trypsin_dom"/>
</dbReference>
<dbReference type="PRINTS" id="PR00722">
    <property type="entry name" value="CHYMOTRYPSIN"/>
</dbReference>
<dbReference type="Proteomes" id="UP001432322">
    <property type="component" value="Unassembled WGS sequence"/>
</dbReference>
<organism evidence="3 4">
    <name type="scientific">Pristionchus fissidentatus</name>
    <dbReference type="NCBI Taxonomy" id="1538716"/>
    <lineage>
        <taxon>Eukaryota</taxon>
        <taxon>Metazoa</taxon>
        <taxon>Ecdysozoa</taxon>
        <taxon>Nematoda</taxon>
        <taxon>Chromadorea</taxon>
        <taxon>Rhabditida</taxon>
        <taxon>Rhabditina</taxon>
        <taxon>Diplogasteromorpha</taxon>
        <taxon>Diplogasteroidea</taxon>
        <taxon>Neodiplogasteridae</taxon>
        <taxon>Pristionchus</taxon>
    </lineage>
</organism>
<sequence length="237" mass="26563">LYCCRCGLTPIPPSLLTSQSIVGGSQATPYSWPWQAVVCKNEWFIFCTFKCAATVIGKKWIMTAADCVDENTQNWSVRTGVFDESEKEGSEQKPKIKKIFIHPDFDRKTKRNNLALIQLENDLKLDTFTQPICLPSKDKGINSNSTGWITGWGFQKIFLIVKFEKNQAEIDFDSNEVCERTWGREIGQSELCAGELGRTPCESDIGDPLVAQSASGKWFQHGAVSITDSKCKLPGYF</sequence>
<evidence type="ECO:0000313" key="3">
    <source>
        <dbReference type="EMBL" id="GMT26645.1"/>
    </source>
</evidence>
<dbReference type="InterPro" id="IPR009003">
    <property type="entry name" value="Peptidase_S1_PA"/>
</dbReference>
<feature type="non-terminal residue" evidence="3">
    <location>
        <position position="237"/>
    </location>
</feature>
<dbReference type="FunFam" id="2.40.10.10:FF:000068">
    <property type="entry name" value="transmembrane protease serine 2"/>
    <property type="match status" value="1"/>
</dbReference>
<dbReference type="GO" id="GO:0006508">
    <property type="term" value="P:proteolysis"/>
    <property type="evidence" value="ECO:0007669"/>
    <property type="project" value="InterPro"/>
</dbReference>
<dbReference type="InterPro" id="IPR001314">
    <property type="entry name" value="Peptidase_S1A"/>
</dbReference>
<comment type="caution">
    <text evidence="3">The sequence shown here is derived from an EMBL/GenBank/DDBJ whole genome shotgun (WGS) entry which is preliminary data.</text>
</comment>
<dbReference type="PANTHER" id="PTHR24250:SF27">
    <property type="entry name" value="ELASTASE 2 LIKE"/>
    <property type="match status" value="1"/>
</dbReference>
<keyword evidence="4" id="KW-1185">Reference proteome</keyword>
<dbReference type="Pfam" id="PF00089">
    <property type="entry name" value="Trypsin"/>
    <property type="match status" value="1"/>
</dbReference>
<evidence type="ECO:0000256" key="1">
    <source>
        <dbReference type="ARBA" id="ARBA00023157"/>
    </source>
</evidence>
<feature type="non-terminal residue" evidence="3">
    <location>
        <position position="1"/>
    </location>
</feature>
<accession>A0AAV5W4G3</accession>
<dbReference type="CDD" id="cd00190">
    <property type="entry name" value="Tryp_SPc"/>
    <property type="match status" value="1"/>
</dbReference>
<dbReference type="EMBL" id="BTSY01000005">
    <property type="protein sequence ID" value="GMT26645.1"/>
    <property type="molecule type" value="Genomic_DNA"/>
</dbReference>
<name>A0AAV5W4G3_9BILA</name>
<gene>
    <name evidence="3" type="ORF">PFISCL1PPCAC_17942</name>
</gene>
<proteinExistence type="predicted"/>
<dbReference type="PANTHER" id="PTHR24250">
    <property type="entry name" value="CHYMOTRYPSIN-RELATED"/>
    <property type="match status" value="1"/>
</dbReference>
<dbReference type="PROSITE" id="PS50240">
    <property type="entry name" value="TRYPSIN_DOM"/>
    <property type="match status" value="1"/>
</dbReference>
<dbReference type="AlphaFoldDB" id="A0AAV5W4G3"/>
<dbReference type="GO" id="GO:0004252">
    <property type="term" value="F:serine-type endopeptidase activity"/>
    <property type="evidence" value="ECO:0007669"/>
    <property type="project" value="InterPro"/>
</dbReference>
<reference evidence="3" key="1">
    <citation type="submission" date="2023-10" db="EMBL/GenBank/DDBJ databases">
        <title>Genome assembly of Pristionchus species.</title>
        <authorList>
            <person name="Yoshida K."/>
            <person name="Sommer R.J."/>
        </authorList>
    </citation>
    <scope>NUCLEOTIDE SEQUENCE</scope>
    <source>
        <strain evidence="3">RS5133</strain>
    </source>
</reference>
<dbReference type="SUPFAM" id="SSF50494">
    <property type="entry name" value="Trypsin-like serine proteases"/>
    <property type="match status" value="1"/>
</dbReference>